<dbReference type="PANTHER" id="PTHR35801:SF1">
    <property type="entry name" value="PHOSPHOSERINE PHOSPHATASE RSBX"/>
    <property type="match status" value="1"/>
</dbReference>
<accession>A0A1S6IVX8</accession>
<dbReference type="RefSeq" id="WP_077713954.1">
    <property type="nucleotide sequence ID" value="NZ_CP019698.1"/>
</dbReference>
<dbReference type="SUPFAM" id="SSF81606">
    <property type="entry name" value="PP2C-like"/>
    <property type="match status" value="1"/>
</dbReference>
<reference evidence="2 3" key="1">
    <citation type="journal article" date="2016" name="Int. J. Syst. Evol. Microbiol.">
        <title>Desulfotomaculum ferrireducens sp. nov., a moderately thermophilic sulfate-reducing and dissimilatory Fe(III)-reducing bacterium isolated from compost.</title>
        <authorList>
            <person name="Yang G."/>
            <person name="Guo J."/>
            <person name="Zhuang L."/>
            <person name="Yuan Y."/>
            <person name="Zhou S."/>
        </authorList>
    </citation>
    <scope>NUCLEOTIDE SEQUENCE [LARGE SCALE GENOMIC DNA]</scope>
    <source>
        <strain evidence="2 3">GSS09</strain>
    </source>
</reference>
<organism evidence="2 3">
    <name type="scientific">Desulforamulus ferrireducens</name>
    <dbReference type="NCBI Taxonomy" id="1833852"/>
    <lineage>
        <taxon>Bacteria</taxon>
        <taxon>Bacillati</taxon>
        <taxon>Bacillota</taxon>
        <taxon>Clostridia</taxon>
        <taxon>Eubacteriales</taxon>
        <taxon>Peptococcaceae</taxon>
        <taxon>Desulforamulus</taxon>
    </lineage>
</organism>
<dbReference type="PANTHER" id="PTHR35801">
    <property type="entry name" value="PHOSPHOSERINE PHOSPHATASE RSBX"/>
    <property type="match status" value="1"/>
</dbReference>
<feature type="domain" description="PPM-type phosphatase" evidence="1">
    <location>
        <begin position="4"/>
        <end position="218"/>
    </location>
</feature>
<proteinExistence type="predicted"/>
<gene>
    <name evidence="2" type="ORF">B0537_07420</name>
</gene>
<dbReference type="OrthoDB" id="1090916at2"/>
<protein>
    <submittedName>
        <fullName evidence="2">Stage II sporulation protein E</fullName>
    </submittedName>
</protein>
<dbReference type="Pfam" id="PF07228">
    <property type="entry name" value="SpoIIE"/>
    <property type="match status" value="1"/>
</dbReference>
<dbReference type="Proteomes" id="UP000189464">
    <property type="component" value="Chromosome"/>
</dbReference>
<sequence>MKISIDIGVHQLKKHGEELCGDSVEIVRTGKADLVVLSDGLGSGVKANILSRLTAKTAATMLRLGGHIEEVIDTVAKTLPIDRDINAAYSTFSILQIQNNGRLYLVEYDNPPVFIGNGNYLFSPRREERYIAGKKIYEYEFDVDDRDWLVLTSDGVLNPGTNGLMNVSWGWERLARFIEESYKEDKTAADWAEEIAGICYTLYGEKPGDDVTVVAVKIKQPQHVTILIGPPQNKADDPRVVRKLMDSPGAKVVCGGTTGEIVGRILGRKVFIDLSSVAEGVPPVGMLPGIDLVTEGAVTLVQTLEHLKTNTRLKDLAQLRDGASRLTTLLMNANSIHIMVGTAKNDALAVDCTDVPAIYAYKHHVIRDLINTLREMGKEVKEEYF</sequence>
<dbReference type="InterPro" id="IPR039248">
    <property type="entry name" value="Ptase_RsbX"/>
</dbReference>
<dbReference type="AlphaFoldDB" id="A0A1S6IVX8"/>
<evidence type="ECO:0000313" key="2">
    <source>
        <dbReference type="EMBL" id="AQS58927.1"/>
    </source>
</evidence>
<name>A0A1S6IVX8_9FIRM</name>
<evidence type="ECO:0000259" key="1">
    <source>
        <dbReference type="SMART" id="SM00331"/>
    </source>
</evidence>
<dbReference type="SMART" id="SM00331">
    <property type="entry name" value="PP2C_SIG"/>
    <property type="match status" value="1"/>
</dbReference>
<dbReference type="STRING" id="1833852.B0537_07420"/>
<evidence type="ECO:0000313" key="3">
    <source>
        <dbReference type="Proteomes" id="UP000189464"/>
    </source>
</evidence>
<keyword evidence="3" id="KW-1185">Reference proteome</keyword>
<dbReference type="InterPro" id="IPR036457">
    <property type="entry name" value="PPM-type-like_dom_sf"/>
</dbReference>
<dbReference type="KEGG" id="dfg:B0537_07420"/>
<dbReference type="Gene3D" id="3.60.40.10">
    <property type="entry name" value="PPM-type phosphatase domain"/>
    <property type="match status" value="1"/>
</dbReference>
<dbReference type="EMBL" id="CP019698">
    <property type="protein sequence ID" value="AQS58927.1"/>
    <property type="molecule type" value="Genomic_DNA"/>
</dbReference>
<dbReference type="InterPro" id="IPR001932">
    <property type="entry name" value="PPM-type_phosphatase-like_dom"/>
</dbReference>